<reference evidence="2" key="1">
    <citation type="submission" date="2017-11" db="EMBL/GenBank/DDBJ databases">
        <authorList>
            <person name="Parrilla Taylor D.P."/>
            <person name="Vibanco-Perez N."/>
            <person name="Duran-Avelar Md.J."/>
            <person name="Gomez-Gil B."/>
            <person name="Llera-Herrera R."/>
            <person name="Vazquez-Juarez R."/>
        </authorList>
    </citation>
    <scope>NUCLEOTIDE SEQUENCE</scope>
    <source>
        <strain evidence="2">JP</strain>
    </source>
</reference>
<keyword evidence="1" id="KW-0472">Membrane</keyword>
<sequence>MFFGIQIKEYIIYIIFYCFLLNDNFLMILLGEGIKVGEGVEDTIEVFPYT</sequence>
<organism evidence="2">
    <name type="scientific">White spot syndrome virus</name>
    <name type="common">WSSV</name>
    <name type="synonym">White spot bacilliform virus</name>
    <dbReference type="NCBI Taxonomy" id="92652"/>
    <lineage>
        <taxon>Viruses</taxon>
        <taxon>Viruses incertae sedis</taxon>
        <taxon>Naldaviricetes</taxon>
        <taxon>Nimaviridae</taxon>
        <taxon>Whispovirus</taxon>
        <taxon>White spot syndrome virus</taxon>
    </lineage>
</organism>
<evidence type="ECO:0000256" key="1">
    <source>
        <dbReference type="SAM" id="Phobius"/>
    </source>
</evidence>
<dbReference type="EMBL" id="MG432479">
    <property type="protein sequence ID" value="AWQ62547.1"/>
    <property type="molecule type" value="Genomic_DNA"/>
</dbReference>
<name>A0A2U9GDV8_WSSV</name>
<protein>
    <submittedName>
        <fullName evidence="2">Wsv298</fullName>
    </submittedName>
</protein>
<accession>A0A2U9GDV8</accession>
<keyword evidence="1" id="KW-1133">Transmembrane helix</keyword>
<evidence type="ECO:0000313" key="2">
    <source>
        <dbReference type="EMBL" id="AWQ62547.1"/>
    </source>
</evidence>
<keyword evidence="1" id="KW-0812">Transmembrane</keyword>
<organismHost>
    <name type="scientific">Crustacea</name>
    <name type="common">crustaceans</name>
    <dbReference type="NCBI Taxonomy" id="6657"/>
</organismHost>
<proteinExistence type="predicted"/>
<gene>
    <name evidence="2" type="primary">299</name>
</gene>
<feature type="transmembrane region" description="Helical" evidence="1">
    <location>
        <begin position="12"/>
        <end position="30"/>
    </location>
</feature>
<reference evidence="2" key="2">
    <citation type="journal article" name="FEMS Microbiol. Lett.">
        <title>Molecular variability and genetic structure of white spot syndrome virus strains from northwest Mexico based on the analysis of genomes.</title>
        <authorList>
            <person name="Parrilla-Taylor D.P."/>
            <person name="Vibanco-Perez N."/>
            <person name="Duran-Avelar M.J."/>
            <person name="Gomez-Gil B."/>
            <person name="Llera-Herrera R."/>
            <person name="Vazquez-Juarez R."/>
        </authorList>
    </citation>
    <scope>NUCLEOTIDE SEQUENCE</scope>
    <source>
        <strain evidence="2">JP</strain>
    </source>
</reference>